<sequence length="305" mass="34339">MSVLEPDAQDTPVPPLAYEVVPPMTAKAKPFEKWPSTQWEEIPIGLKKNQKSQQVRVCRICQEGENDAAEDGSDVDLEAASEKSNRNLRPNRNPLIHPCRCSGTMAFVHVECINHWRTKDRKSYYQCETCRYQYNLFRPRLAALFENTFFLHSLAITISLVLIIGLSYLAKVVDVYALHHPETDSPEWRELHGETFLWIDRIYLLAGLIFVAFLGLIYLLLLCVTQGSLSGAFCCCAGCNYYGYGGGGFCDCGSDGGFIVLFFFVILMLMFGLFGALAAVYTAIEQMVAKMLDNIKVKILEVPLY</sequence>
<dbReference type="SMART" id="SM00744">
    <property type="entry name" value="RINGv"/>
    <property type="match status" value="1"/>
</dbReference>
<evidence type="ECO:0000259" key="6">
    <source>
        <dbReference type="PROSITE" id="PS51292"/>
    </source>
</evidence>
<dbReference type="PANTHER" id="PTHR46347:SF1">
    <property type="entry name" value="RING_FYVE_PHD ZINC FINGER SUPERFAMILY PROTEIN"/>
    <property type="match status" value="1"/>
</dbReference>
<dbReference type="EMBL" id="RBNI01002772">
    <property type="protein sequence ID" value="RUP48931.1"/>
    <property type="molecule type" value="Genomic_DNA"/>
</dbReference>
<feature type="transmembrane region" description="Helical" evidence="5">
    <location>
        <begin position="256"/>
        <end position="284"/>
    </location>
</feature>
<name>A0A433DDK7_9FUNG</name>
<feature type="transmembrane region" description="Helical" evidence="5">
    <location>
        <begin position="149"/>
        <end position="170"/>
    </location>
</feature>
<evidence type="ECO:0000256" key="4">
    <source>
        <dbReference type="SAM" id="MobiDB-lite"/>
    </source>
</evidence>
<evidence type="ECO:0000256" key="3">
    <source>
        <dbReference type="ARBA" id="ARBA00022833"/>
    </source>
</evidence>
<dbReference type="GO" id="GO:0008270">
    <property type="term" value="F:zinc ion binding"/>
    <property type="evidence" value="ECO:0007669"/>
    <property type="project" value="UniProtKB-KW"/>
</dbReference>
<evidence type="ECO:0000313" key="8">
    <source>
        <dbReference type="Proteomes" id="UP000268093"/>
    </source>
</evidence>
<keyword evidence="5" id="KW-0812">Transmembrane</keyword>
<protein>
    <recommendedName>
        <fullName evidence="6">RING-CH-type domain-containing protein</fullName>
    </recommendedName>
</protein>
<dbReference type="AlphaFoldDB" id="A0A433DDK7"/>
<keyword evidence="3" id="KW-0862">Zinc</keyword>
<dbReference type="Proteomes" id="UP000268093">
    <property type="component" value="Unassembled WGS sequence"/>
</dbReference>
<evidence type="ECO:0000256" key="2">
    <source>
        <dbReference type="ARBA" id="ARBA00022771"/>
    </source>
</evidence>
<dbReference type="SUPFAM" id="SSF57850">
    <property type="entry name" value="RING/U-box"/>
    <property type="match status" value="1"/>
</dbReference>
<feature type="compositionally biased region" description="Acidic residues" evidence="4">
    <location>
        <begin position="68"/>
        <end position="79"/>
    </location>
</feature>
<dbReference type="InterPro" id="IPR011016">
    <property type="entry name" value="Znf_RING-CH"/>
</dbReference>
<reference evidence="7 8" key="1">
    <citation type="journal article" date="2018" name="New Phytol.">
        <title>Phylogenomics of Endogonaceae and evolution of mycorrhizas within Mucoromycota.</title>
        <authorList>
            <person name="Chang Y."/>
            <person name="Desiro A."/>
            <person name="Na H."/>
            <person name="Sandor L."/>
            <person name="Lipzen A."/>
            <person name="Clum A."/>
            <person name="Barry K."/>
            <person name="Grigoriev I.V."/>
            <person name="Martin F.M."/>
            <person name="Stajich J.E."/>
            <person name="Smith M.E."/>
            <person name="Bonito G."/>
            <person name="Spatafora J.W."/>
        </authorList>
    </citation>
    <scope>NUCLEOTIDE SEQUENCE [LARGE SCALE GENOMIC DNA]</scope>
    <source>
        <strain evidence="7 8">GMNB39</strain>
    </source>
</reference>
<evidence type="ECO:0000256" key="5">
    <source>
        <dbReference type="SAM" id="Phobius"/>
    </source>
</evidence>
<comment type="caution">
    <text evidence="7">The sequence shown here is derived from an EMBL/GenBank/DDBJ whole genome shotgun (WGS) entry which is preliminary data.</text>
</comment>
<evidence type="ECO:0000313" key="7">
    <source>
        <dbReference type="EMBL" id="RUP48931.1"/>
    </source>
</evidence>
<keyword evidence="5" id="KW-0472">Membrane</keyword>
<dbReference type="OrthoDB" id="264354at2759"/>
<feature type="transmembrane region" description="Helical" evidence="5">
    <location>
        <begin position="228"/>
        <end position="244"/>
    </location>
</feature>
<feature type="region of interest" description="Disordered" evidence="4">
    <location>
        <begin position="68"/>
        <end position="88"/>
    </location>
</feature>
<dbReference type="PROSITE" id="PS51292">
    <property type="entry name" value="ZF_RING_CH"/>
    <property type="match status" value="1"/>
</dbReference>
<evidence type="ECO:0000256" key="1">
    <source>
        <dbReference type="ARBA" id="ARBA00022723"/>
    </source>
</evidence>
<feature type="domain" description="RING-CH-type" evidence="6">
    <location>
        <begin position="50"/>
        <end position="137"/>
    </location>
</feature>
<dbReference type="PANTHER" id="PTHR46347">
    <property type="entry name" value="RING/FYVE/PHD ZINC FINGER SUPERFAMILY PROTEIN"/>
    <property type="match status" value="1"/>
</dbReference>
<dbReference type="Gene3D" id="3.30.40.10">
    <property type="entry name" value="Zinc/RING finger domain, C3HC4 (zinc finger)"/>
    <property type="match status" value="1"/>
</dbReference>
<dbReference type="CDD" id="cd16495">
    <property type="entry name" value="RING_CH-C4HC3_MARCH"/>
    <property type="match status" value="1"/>
</dbReference>
<keyword evidence="2" id="KW-0863">Zinc-finger</keyword>
<organism evidence="7 8">
    <name type="scientific">Jimgerdemannia flammicorona</name>
    <dbReference type="NCBI Taxonomy" id="994334"/>
    <lineage>
        <taxon>Eukaryota</taxon>
        <taxon>Fungi</taxon>
        <taxon>Fungi incertae sedis</taxon>
        <taxon>Mucoromycota</taxon>
        <taxon>Mucoromycotina</taxon>
        <taxon>Endogonomycetes</taxon>
        <taxon>Endogonales</taxon>
        <taxon>Endogonaceae</taxon>
        <taxon>Jimgerdemannia</taxon>
    </lineage>
</organism>
<keyword evidence="1" id="KW-0479">Metal-binding</keyword>
<feature type="transmembrane region" description="Helical" evidence="5">
    <location>
        <begin position="202"/>
        <end position="221"/>
    </location>
</feature>
<accession>A0A433DDK7</accession>
<gene>
    <name evidence="7" type="ORF">BC936DRAFT_143619</name>
</gene>
<keyword evidence="5" id="KW-1133">Transmembrane helix</keyword>
<dbReference type="Pfam" id="PF12906">
    <property type="entry name" value="RINGv"/>
    <property type="match status" value="1"/>
</dbReference>
<dbReference type="InterPro" id="IPR013083">
    <property type="entry name" value="Znf_RING/FYVE/PHD"/>
</dbReference>
<proteinExistence type="predicted"/>
<keyword evidence="8" id="KW-1185">Reference proteome</keyword>